<gene>
    <name evidence="2" type="ORF">A2311_02895</name>
</gene>
<organism evidence="2 3">
    <name type="scientific">candidate division WOR-1 bacterium RIFOXYB2_FULL_48_7</name>
    <dbReference type="NCBI Taxonomy" id="1802583"/>
    <lineage>
        <taxon>Bacteria</taxon>
        <taxon>Bacillati</taxon>
        <taxon>Saganbacteria</taxon>
    </lineage>
</organism>
<evidence type="ECO:0008006" key="4">
    <source>
        <dbReference type="Google" id="ProtNLM"/>
    </source>
</evidence>
<dbReference type="PANTHER" id="PTHR36443:SF1">
    <property type="entry name" value="BSR5223 PROTEIN"/>
    <property type="match status" value="1"/>
</dbReference>
<proteinExistence type="predicted"/>
<dbReference type="EMBL" id="MEUF01000004">
    <property type="protein sequence ID" value="OGC36846.1"/>
    <property type="molecule type" value="Genomic_DNA"/>
</dbReference>
<sequence length="73" mass="8249">MASESLGRLLIYIGIITVLIGGFFVLVAKVPWFGKLPGDIVYEREGLKIYFPIATMIIVSLILTLLLNIIWRR</sequence>
<evidence type="ECO:0000313" key="2">
    <source>
        <dbReference type="EMBL" id="OGC36846.1"/>
    </source>
</evidence>
<reference evidence="2 3" key="1">
    <citation type="journal article" date="2016" name="Nat. Commun.">
        <title>Thousands of microbial genomes shed light on interconnected biogeochemical processes in an aquifer system.</title>
        <authorList>
            <person name="Anantharaman K."/>
            <person name="Brown C.T."/>
            <person name="Hug L.A."/>
            <person name="Sharon I."/>
            <person name="Castelle C.J."/>
            <person name="Probst A.J."/>
            <person name="Thomas B.C."/>
            <person name="Singh A."/>
            <person name="Wilkins M.J."/>
            <person name="Karaoz U."/>
            <person name="Brodie E.L."/>
            <person name="Williams K.H."/>
            <person name="Hubbard S.S."/>
            <person name="Banfield J.F."/>
        </authorList>
    </citation>
    <scope>NUCLEOTIDE SEQUENCE [LARGE SCALE GENOMIC DNA]</scope>
</reference>
<dbReference type="Pfam" id="PF11146">
    <property type="entry name" value="DUF2905"/>
    <property type="match status" value="1"/>
</dbReference>
<feature type="transmembrane region" description="Helical" evidence="1">
    <location>
        <begin position="49"/>
        <end position="71"/>
    </location>
</feature>
<dbReference type="Proteomes" id="UP000178951">
    <property type="component" value="Unassembled WGS sequence"/>
</dbReference>
<evidence type="ECO:0000313" key="3">
    <source>
        <dbReference type="Proteomes" id="UP000178951"/>
    </source>
</evidence>
<comment type="caution">
    <text evidence="2">The sequence shown here is derived from an EMBL/GenBank/DDBJ whole genome shotgun (WGS) entry which is preliminary data.</text>
</comment>
<name>A0A1F4TW09_UNCSA</name>
<keyword evidence="1" id="KW-0472">Membrane</keyword>
<dbReference type="AlphaFoldDB" id="A0A1F4TW09"/>
<keyword evidence="1" id="KW-0812">Transmembrane</keyword>
<dbReference type="PANTHER" id="PTHR36443">
    <property type="entry name" value="BSR5223 PROTEIN"/>
    <property type="match status" value="1"/>
</dbReference>
<keyword evidence="1" id="KW-1133">Transmembrane helix</keyword>
<protein>
    <recommendedName>
        <fullName evidence="4">DUF2905 domain-containing protein</fullName>
    </recommendedName>
</protein>
<feature type="transmembrane region" description="Helical" evidence="1">
    <location>
        <begin position="9"/>
        <end position="29"/>
    </location>
</feature>
<dbReference type="STRING" id="1802583.A2311_02895"/>
<accession>A0A1F4TW09</accession>
<dbReference type="InterPro" id="IPR021320">
    <property type="entry name" value="DUF2905"/>
</dbReference>
<evidence type="ECO:0000256" key="1">
    <source>
        <dbReference type="SAM" id="Phobius"/>
    </source>
</evidence>